<dbReference type="Gene3D" id="4.10.240.10">
    <property type="entry name" value="Zn(2)-C6 fungal-type DNA-binding domain"/>
    <property type="match status" value="1"/>
</dbReference>
<dbReference type="AlphaFoldDB" id="A0A9N9PV89"/>
<keyword evidence="4" id="KW-0238">DNA-binding</keyword>
<dbReference type="InterPro" id="IPR001138">
    <property type="entry name" value="Zn2Cys6_DnaBD"/>
</dbReference>
<dbReference type="InterPro" id="IPR021858">
    <property type="entry name" value="Fun_TF"/>
</dbReference>
<evidence type="ECO:0000259" key="8">
    <source>
        <dbReference type="PROSITE" id="PS50048"/>
    </source>
</evidence>
<dbReference type="Pfam" id="PF00172">
    <property type="entry name" value="Zn_clus"/>
    <property type="match status" value="1"/>
</dbReference>
<evidence type="ECO:0000313" key="9">
    <source>
        <dbReference type="EMBL" id="CAG8957020.1"/>
    </source>
</evidence>
<dbReference type="Pfam" id="PF11951">
    <property type="entry name" value="Fungal_trans_2"/>
    <property type="match status" value="1"/>
</dbReference>
<evidence type="ECO:0000313" key="10">
    <source>
        <dbReference type="Proteomes" id="UP000696280"/>
    </source>
</evidence>
<evidence type="ECO:0000256" key="2">
    <source>
        <dbReference type="ARBA" id="ARBA00022833"/>
    </source>
</evidence>
<evidence type="ECO:0000256" key="6">
    <source>
        <dbReference type="ARBA" id="ARBA00023242"/>
    </source>
</evidence>
<dbReference type="GO" id="GO:0000981">
    <property type="term" value="F:DNA-binding transcription factor activity, RNA polymerase II-specific"/>
    <property type="evidence" value="ECO:0007669"/>
    <property type="project" value="InterPro"/>
</dbReference>
<evidence type="ECO:0000256" key="3">
    <source>
        <dbReference type="ARBA" id="ARBA00023015"/>
    </source>
</evidence>
<organism evidence="9 10">
    <name type="scientific">Hymenoscyphus fraxineus</name>
    <dbReference type="NCBI Taxonomy" id="746836"/>
    <lineage>
        <taxon>Eukaryota</taxon>
        <taxon>Fungi</taxon>
        <taxon>Dikarya</taxon>
        <taxon>Ascomycota</taxon>
        <taxon>Pezizomycotina</taxon>
        <taxon>Leotiomycetes</taxon>
        <taxon>Helotiales</taxon>
        <taxon>Helotiaceae</taxon>
        <taxon>Hymenoscyphus</taxon>
    </lineage>
</organism>
<keyword evidence="2" id="KW-0862">Zinc</keyword>
<proteinExistence type="predicted"/>
<sequence length="597" mass="67999">MTEVKQFKKRSSAPKVRSGCKTCKSRRVKCDEARNLAGCNRCIKAGIVCGGYPLDPNSRMSSTSTARLLIARNASQSKETSPSSDSSSSSPAYLSSPASPEGKCNSSTFRRSRPTNISQTVEIPHNWVNWRVLFESEAEYKYFNYFRTETIPSIAGFFDSVVWGNFMLQACHREQYARHAAVALGAIHRSTIFRTRSSMSGQRSQEREAVVRADHDYAVKQYAKSLQFMRQLDLGGEESEYNLRNALVSCIFTLSFEFFCSGGSGVRQAQMGIQLLTRFLEQRHGSNLPSVEKIVMMVDLDLIGIFARIQTGLYKRLRPSVPLEDYPPDGHSDERFLGNMMPEFHSIKVARFYWDILERRTVRWRAAYGFEENSSIVGNSPNIYLWSRYIRAHVPRHLLTTMNDHISRHAEDIERWHRAFLPLFVRSRGEARSSINFQGASILQMKYFKSMFTYGPGPNIDPALPIDSKPIVEIARELLESVQTLGDREHDPRAFFSTEDSVLGSLFEAAVSGEDMSVRQEAIRLMRQYPRREECWDSSLTATIATWFMMEQERLGTSWKIQLETVSKDYRTAQVTVQCSAMVDGQAILLAPVILNW</sequence>
<dbReference type="Proteomes" id="UP000696280">
    <property type="component" value="Unassembled WGS sequence"/>
</dbReference>
<keyword evidence="6" id="KW-0539">Nucleus</keyword>
<protein>
    <recommendedName>
        <fullName evidence="8">Zn(2)-C6 fungal-type domain-containing protein</fullName>
    </recommendedName>
</protein>
<dbReference type="SUPFAM" id="SSF57701">
    <property type="entry name" value="Zn2/Cys6 DNA-binding domain"/>
    <property type="match status" value="1"/>
</dbReference>
<dbReference type="InterPro" id="IPR052360">
    <property type="entry name" value="Transcr_Regulatory_Proteins"/>
</dbReference>
<keyword evidence="10" id="KW-1185">Reference proteome</keyword>
<dbReference type="EMBL" id="CAJVRL010000076">
    <property type="protein sequence ID" value="CAG8957020.1"/>
    <property type="molecule type" value="Genomic_DNA"/>
</dbReference>
<name>A0A9N9PV89_9HELO</name>
<feature type="compositionally biased region" description="Low complexity" evidence="7">
    <location>
        <begin position="75"/>
        <end position="100"/>
    </location>
</feature>
<dbReference type="PROSITE" id="PS00463">
    <property type="entry name" value="ZN2_CY6_FUNGAL_1"/>
    <property type="match status" value="1"/>
</dbReference>
<keyword evidence="1" id="KW-0479">Metal-binding</keyword>
<evidence type="ECO:0000256" key="4">
    <source>
        <dbReference type="ARBA" id="ARBA00023125"/>
    </source>
</evidence>
<dbReference type="InterPro" id="IPR036864">
    <property type="entry name" value="Zn2-C6_fun-type_DNA-bd_sf"/>
</dbReference>
<dbReference type="SMART" id="SM00066">
    <property type="entry name" value="GAL4"/>
    <property type="match status" value="1"/>
</dbReference>
<dbReference type="GO" id="GO:0008270">
    <property type="term" value="F:zinc ion binding"/>
    <property type="evidence" value="ECO:0007669"/>
    <property type="project" value="InterPro"/>
</dbReference>
<evidence type="ECO:0000256" key="7">
    <source>
        <dbReference type="SAM" id="MobiDB-lite"/>
    </source>
</evidence>
<dbReference type="OrthoDB" id="2593732at2759"/>
<keyword evidence="5" id="KW-0804">Transcription</keyword>
<comment type="caution">
    <text evidence="9">The sequence shown here is derived from an EMBL/GenBank/DDBJ whole genome shotgun (WGS) entry which is preliminary data.</text>
</comment>
<keyword evidence="3" id="KW-0805">Transcription regulation</keyword>
<dbReference type="PROSITE" id="PS50048">
    <property type="entry name" value="ZN2_CY6_FUNGAL_2"/>
    <property type="match status" value="1"/>
</dbReference>
<feature type="domain" description="Zn(2)-C6 fungal-type" evidence="8">
    <location>
        <begin position="19"/>
        <end position="49"/>
    </location>
</feature>
<accession>A0A9N9PV89</accession>
<dbReference type="PANTHER" id="PTHR36206">
    <property type="entry name" value="ASPERCRYPTIN BIOSYNTHESIS CLUSTER-SPECIFIC TRANSCRIPTION REGULATOR ATNN-RELATED"/>
    <property type="match status" value="1"/>
</dbReference>
<evidence type="ECO:0000256" key="5">
    <source>
        <dbReference type="ARBA" id="ARBA00023163"/>
    </source>
</evidence>
<reference evidence="9" key="1">
    <citation type="submission" date="2021-07" db="EMBL/GenBank/DDBJ databases">
        <authorList>
            <person name="Durling M."/>
        </authorList>
    </citation>
    <scope>NUCLEOTIDE SEQUENCE</scope>
</reference>
<evidence type="ECO:0000256" key="1">
    <source>
        <dbReference type="ARBA" id="ARBA00022723"/>
    </source>
</evidence>
<dbReference type="PANTHER" id="PTHR36206:SF4">
    <property type="entry name" value="HYPOTHETICAL CONSERVED PROTEIN (EUROFUNG)-RELATED"/>
    <property type="match status" value="1"/>
</dbReference>
<feature type="region of interest" description="Disordered" evidence="7">
    <location>
        <begin position="73"/>
        <end position="111"/>
    </location>
</feature>
<dbReference type="GO" id="GO:0003677">
    <property type="term" value="F:DNA binding"/>
    <property type="evidence" value="ECO:0007669"/>
    <property type="project" value="UniProtKB-KW"/>
</dbReference>
<gene>
    <name evidence="9" type="ORF">HYFRA_00012500</name>
</gene>